<evidence type="ECO:0000313" key="11">
    <source>
        <dbReference type="Proteomes" id="UP001530400"/>
    </source>
</evidence>
<feature type="coiled-coil region" evidence="6">
    <location>
        <begin position="71"/>
        <end position="98"/>
    </location>
</feature>
<dbReference type="Proteomes" id="UP001530400">
    <property type="component" value="Unassembled WGS sequence"/>
</dbReference>
<dbReference type="GO" id="GO:0012505">
    <property type="term" value="C:endomembrane system"/>
    <property type="evidence" value="ECO:0007669"/>
    <property type="project" value="UniProtKB-ARBA"/>
</dbReference>
<comment type="caution">
    <text evidence="10">The sequence shown here is derived from an EMBL/GenBank/DDBJ whole genome shotgun (WGS) entry which is preliminary data.</text>
</comment>
<dbReference type="GO" id="GO:0016020">
    <property type="term" value="C:membrane"/>
    <property type="evidence" value="ECO:0007669"/>
    <property type="project" value="UniProtKB-SubCell"/>
</dbReference>
<comment type="subcellular location">
    <subcellularLocation>
        <location evidence="1">Membrane</location>
        <topology evidence="1">Single-pass membrane protein</topology>
    </subcellularLocation>
</comment>
<evidence type="ECO:0000259" key="9">
    <source>
        <dbReference type="PROSITE" id="PS50192"/>
    </source>
</evidence>
<keyword evidence="4 8" id="KW-1133">Transmembrane helix</keyword>
<dbReference type="SMART" id="SM00397">
    <property type="entry name" value="t_SNARE"/>
    <property type="match status" value="1"/>
</dbReference>
<keyword evidence="2" id="KW-0813">Transport</keyword>
<dbReference type="PROSITE" id="PS50192">
    <property type="entry name" value="T_SNARE"/>
    <property type="match status" value="1"/>
</dbReference>
<feature type="region of interest" description="Disordered" evidence="7">
    <location>
        <begin position="1"/>
        <end position="30"/>
    </location>
</feature>
<keyword evidence="5 8" id="KW-0472">Membrane</keyword>
<proteinExistence type="predicted"/>
<sequence length="132" mass="14828">MFSSNGNNKGPPYSSIGDYSDSDSDDGQDDFIQAEIRQQRQIMKEQDQGLEMLGQSAERLSKISMGIHEELGHQNKMLNEMEDDLETATENLSMVTLKTKELIQKSGGKRNFIVIVVLSLVVVVLLFLILYT</sequence>
<feature type="domain" description="T-SNARE coiled-coil homology" evidence="9">
    <location>
        <begin position="40"/>
        <end position="102"/>
    </location>
</feature>
<keyword evidence="6" id="KW-0175">Coiled coil</keyword>
<evidence type="ECO:0000256" key="8">
    <source>
        <dbReference type="SAM" id="Phobius"/>
    </source>
</evidence>
<accession>A0ABD3PL36</accession>
<dbReference type="SUPFAM" id="SSF58038">
    <property type="entry name" value="SNARE fusion complex"/>
    <property type="match status" value="1"/>
</dbReference>
<protein>
    <recommendedName>
        <fullName evidence="9">t-SNARE coiled-coil homology domain-containing protein</fullName>
    </recommendedName>
</protein>
<evidence type="ECO:0000256" key="6">
    <source>
        <dbReference type="SAM" id="Coils"/>
    </source>
</evidence>
<reference evidence="10 11" key="1">
    <citation type="submission" date="2024-10" db="EMBL/GenBank/DDBJ databases">
        <title>Updated reference genomes for cyclostephanoid diatoms.</title>
        <authorList>
            <person name="Roberts W.R."/>
            <person name="Alverson A.J."/>
        </authorList>
    </citation>
    <scope>NUCLEOTIDE SEQUENCE [LARGE SCALE GENOMIC DNA]</scope>
    <source>
        <strain evidence="10 11">AJA010-31</strain>
    </source>
</reference>
<evidence type="ECO:0000256" key="2">
    <source>
        <dbReference type="ARBA" id="ARBA00022448"/>
    </source>
</evidence>
<evidence type="ECO:0000256" key="7">
    <source>
        <dbReference type="SAM" id="MobiDB-lite"/>
    </source>
</evidence>
<feature type="compositionally biased region" description="Acidic residues" evidence="7">
    <location>
        <begin position="20"/>
        <end position="29"/>
    </location>
</feature>
<gene>
    <name evidence="10" type="ORF">ACHAWO_002716</name>
</gene>
<name>A0ABD3PL36_9STRA</name>
<evidence type="ECO:0000256" key="4">
    <source>
        <dbReference type="ARBA" id="ARBA00022989"/>
    </source>
</evidence>
<dbReference type="Gene3D" id="1.20.5.110">
    <property type="match status" value="1"/>
</dbReference>
<evidence type="ECO:0000313" key="10">
    <source>
        <dbReference type="EMBL" id="KAL3788720.1"/>
    </source>
</evidence>
<dbReference type="EMBL" id="JALLPJ020000552">
    <property type="protein sequence ID" value="KAL3788720.1"/>
    <property type="molecule type" value="Genomic_DNA"/>
</dbReference>
<dbReference type="PANTHER" id="PTHR12791">
    <property type="entry name" value="GOLGI SNARE BET1-RELATED"/>
    <property type="match status" value="1"/>
</dbReference>
<feature type="transmembrane region" description="Helical" evidence="8">
    <location>
        <begin position="112"/>
        <end position="131"/>
    </location>
</feature>
<dbReference type="AlphaFoldDB" id="A0ABD3PL36"/>
<keyword evidence="11" id="KW-1185">Reference proteome</keyword>
<evidence type="ECO:0000256" key="5">
    <source>
        <dbReference type="ARBA" id="ARBA00023136"/>
    </source>
</evidence>
<organism evidence="10 11">
    <name type="scientific">Cyclotella atomus</name>
    <dbReference type="NCBI Taxonomy" id="382360"/>
    <lineage>
        <taxon>Eukaryota</taxon>
        <taxon>Sar</taxon>
        <taxon>Stramenopiles</taxon>
        <taxon>Ochrophyta</taxon>
        <taxon>Bacillariophyta</taxon>
        <taxon>Coscinodiscophyceae</taxon>
        <taxon>Thalassiosirophycidae</taxon>
        <taxon>Stephanodiscales</taxon>
        <taxon>Stephanodiscaceae</taxon>
        <taxon>Cyclotella</taxon>
    </lineage>
</organism>
<dbReference type="CDD" id="cd15841">
    <property type="entry name" value="SNARE_Qc"/>
    <property type="match status" value="1"/>
</dbReference>
<keyword evidence="3 8" id="KW-0812">Transmembrane</keyword>
<evidence type="ECO:0000256" key="3">
    <source>
        <dbReference type="ARBA" id="ARBA00022692"/>
    </source>
</evidence>
<dbReference type="GO" id="GO:0005737">
    <property type="term" value="C:cytoplasm"/>
    <property type="evidence" value="ECO:0007669"/>
    <property type="project" value="UniProtKB-ARBA"/>
</dbReference>
<dbReference type="InterPro" id="IPR000727">
    <property type="entry name" value="T_SNARE_dom"/>
</dbReference>
<evidence type="ECO:0000256" key="1">
    <source>
        <dbReference type="ARBA" id="ARBA00004167"/>
    </source>
</evidence>